<organism evidence="4 5">
    <name type="scientific">Torulaspora delbrueckii</name>
    <name type="common">Yeast</name>
    <name type="synonym">Candida colliculosa</name>
    <dbReference type="NCBI Taxonomy" id="4950"/>
    <lineage>
        <taxon>Eukaryota</taxon>
        <taxon>Fungi</taxon>
        <taxon>Dikarya</taxon>
        <taxon>Ascomycota</taxon>
        <taxon>Saccharomycotina</taxon>
        <taxon>Saccharomycetes</taxon>
        <taxon>Saccharomycetales</taxon>
        <taxon>Saccharomycetaceae</taxon>
        <taxon>Torulaspora</taxon>
    </lineage>
</organism>
<feature type="domain" description="PI31 proteasome regulator C-terminal" evidence="3">
    <location>
        <begin position="192"/>
        <end position="261"/>
    </location>
</feature>
<dbReference type="Proteomes" id="UP000005627">
    <property type="component" value="Chromosome 1"/>
</dbReference>
<dbReference type="InterPro" id="IPR013886">
    <property type="entry name" value="PI31_Prot_C"/>
</dbReference>
<gene>
    <name evidence="4" type="primary">TDEL0A07640</name>
    <name evidence="4" type="ORF">TDEL_0A07640</name>
</gene>
<dbReference type="InParanoid" id="G8ZNA2"/>
<feature type="compositionally biased region" description="Gly residues" evidence="2">
    <location>
        <begin position="263"/>
        <end position="273"/>
    </location>
</feature>
<dbReference type="GeneID" id="11502765"/>
<dbReference type="KEGG" id="tdl:TDEL_0A07640"/>
<protein>
    <recommendedName>
        <fullName evidence="3">PI31 proteasome regulator C-terminal domain-containing protein</fullName>
    </recommendedName>
</protein>
<evidence type="ECO:0000313" key="4">
    <source>
        <dbReference type="EMBL" id="CCE90096.1"/>
    </source>
</evidence>
<comment type="similarity">
    <text evidence="1">Belongs to the proteasome inhibitor PI31 family.</text>
</comment>
<dbReference type="OrthoDB" id="68090at2759"/>
<dbReference type="FunCoup" id="G8ZNA2">
    <property type="interactions" value="140"/>
</dbReference>
<dbReference type="AlphaFoldDB" id="G8ZNA2"/>
<evidence type="ECO:0000313" key="5">
    <source>
        <dbReference type="Proteomes" id="UP000005627"/>
    </source>
</evidence>
<dbReference type="STRING" id="1076872.G8ZNA2"/>
<evidence type="ECO:0000259" key="3">
    <source>
        <dbReference type="Pfam" id="PF08577"/>
    </source>
</evidence>
<sequence>MLVDSRLALSVRLVVECLQVANGGGKLSSWNSDGNVIQASLSDEVTKDKMNIVGVAIEPEKKCLVSLFRDSSNTSLGQAIFFYKESLGLKQDLELPVEYEDYIKDIKDEIDPVLERIADKLGLKVPANFTLEEKNERDHEPLPQSKILVPEVPSESSNRRRPADMPGFEDEYQIHEFDNRIQPGLRGLERGYGDSDLYPTGEKYPNLADPTSTMRPLPSMPGQGGMTFDPLQEQAKRRQEEEGRLHGPGWIPGAKFDDPYGHPGSGGSNFPGSAGMGFGGGGFI</sequence>
<dbReference type="RefSeq" id="XP_003679307.1">
    <property type="nucleotide sequence ID" value="XM_003679259.1"/>
</dbReference>
<dbReference type="eggNOG" id="ENOG502S4RD">
    <property type="taxonomic scope" value="Eukaryota"/>
</dbReference>
<feature type="compositionally biased region" description="Basic and acidic residues" evidence="2">
    <location>
        <begin position="234"/>
        <end position="245"/>
    </location>
</feature>
<accession>G8ZNA2</accession>
<feature type="region of interest" description="Disordered" evidence="2">
    <location>
        <begin position="134"/>
        <end position="273"/>
    </location>
</feature>
<dbReference type="HOGENOM" id="CLU_078546_0_0_1"/>
<dbReference type="EMBL" id="HE616742">
    <property type="protein sequence ID" value="CCE90096.1"/>
    <property type="molecule type" value="Genomic_DNA"/>
</dbReference>
<evidence type="ECO:0000256" key="1">
    <source>
        <dbReference type="ARBA" id="ARBA00006405"/>
    </source>
</evidence>
<reference evidence="4 5" key="1">
    <citation type="journal article" date="2011" name="Proc. Natl. Acad. Sci. U.S.A.">
        <title>Evolutionary erosion of yeast sex chromosomes by mating-type switching accidents.</title>
        <authorList>
            <person name="Gordon J.L."/>
            <person name="Armisen D."/>
            <person name="Proux-Wera E."/>
            <person name="Oheigeartaigh S.S."/>
            <person name="Byrne K.P."/>
            <person name="Wolfe K.H."/>
        </authorList>
    </citation>
    <scope>NUCLEOTIDE SEQUENCE [LARGE SCALE GENOMIC DNA]</scope>
    <source>
        <strain evidence="5">ATCC 10662 / CBS 1146 / NBRC 0425 / NCYC 2629 / NRRL Y-866</strain>
    </source>
</reference>
<evidence type="ECO:0000256" key="2">
    <source>
        <dbReference type="SAM" id="MobiDB-lite"/>
    </source>
</evidence>
<dbReference type="Pfam" id="PF08577">
    <property type="entry name" value="PI31_Prot_C"/>
    <property type="match status" value="1"/>
</dbReference>
<proteinExistence type="inferred from homology"/>
<keyword evidence="5" id="KW-1185">Reference proteome</keyword>
<name>G8ZNA2_TORDE</name>